<dbReference type="InterPro" id="IPR013783">
    <property type="entry name" value="Ig-like_fold"/>
</dbReference>
<name>A0A8S3QQE7_MYTED</name>
<evidence type="ECO:0000313" key="2">
    <source>
        <dbReference type="EMBL" id="CAG2197864.1"/>
    </source>
</evidence>
<dbReference type="AlphaFoldDB" id="A0A8S3QQE7"/>
<proteinExistence type="predicted"/>
<evidence type="ECO:0008006" key="4">
    <source>
        <dbReference type="Google" id="ProtNLM"/>
    </source>
</evidence>
<reference evidence="2" key="1">
    <citation type="submission" date="2021-03" db="EMBL/GenBank/DDBJ databases">
        <authorList>
            <person name="Bekaert M."/>
        </authorList>
    </citation>
    <scope>NUCLEOTIDE SEQUENCE</scope>
</reference>
<feature type="signal peptide" evidence="1">
    <location>
        <begin position="1"/>
        <end position="17"/>
    </location>
</feature>
<protein>
    <recommendedName>
        <fullName evidence="4">Ig-like domain-containing protein</fullName>
    </recommendedName>
</protein>
<dbReference type="Gene3D" id="2.60.40.10">
    <property type="entry name" value="Immunoglobulins"/>
    <property type="match status" value="2"/>
</dbReference>
<gene>
    <name evidence="2" type="ORF">MEDL_12685</name>
</gene>
<organism evidence="2 3">
    <name type="scientific">Mytilus edulis</name>
    <name type="common">Blue mussel</name>
    <dbReference type="NCBI Taxonomy" id="6550"/>
    <lineage>
        <taxon>Eukaryota</taxon>
        <taxon>Metazoa</taxon>
        <taxon>Spiralia</taxon>
        <taxon>Lophotrochozoa</taxon>
        <taxon>Mollusca</taxon>
        <taxon>Bivalvia</taxon>
        <taxon>Autobranchia</taxon>
        <taxon>Pteriomorphia</taxon>
        <taxon>Mytilida</taxon>
        <taxon>Mytiloidea</taxon>
        <taxon>Mytilidae</taxon>
        <taxon>Mytilinae</taxon>
        <taxon>Mytilus</taxon>
    </lineage>
</organism>
<feature type="chain" id="PRO_5035752766" description="Ig-like domain-containing protein" evidence="1">
    <location>
        <begin position="18"/>
        <end position="255"/>
    </location>
</feature>
<dbReference type="Proteomes" id="UP000683360">
    <property type="component" value="Unassembled WGS sequence"/>
</dbReference>
<dbReference type="OrthoDB" id="10271412at2759"/>
<dbReference type="EMBL" id="CAJPWZ010000655">
    <property type="protein sequence ID" value="CAG2197864.1"/>
    <property type="molecule type" value="Genomic_DNA"/>
</dbReference>
<sequence>MITYVRLAFIALYLAEAGTKDINIKIVPEHVYLDSRDVNISCEFNSNLVKTPQWITIRRNGLFLLHDVVIATGNKTELGEFFRDSKYRSRMEISGSVADQRVNVMMRTMECEDEAHYECVVGGHNGQSLQMFSDSYALVVNSHPERPTITVNGSSVLNKTFIGVKAGEEVHIECDAYVGKPPITMHWYKYDANNGSYITERNMTGKPSRRLPIGNLCNYYTTFPLGFIASISTPEVRLRCAVGNEQEDVIINVST</sequence>
<accession>A0A8S3QQE7</accession>
<dbReference type="InterPro" id="IPR036179">
    <property type="entry name" value="Ig-like_dom_sf"/>
</dbReference>
<evidence type="ECO:0000313" key="3">
    <source>
        <dbReference type="Proteomes" id="UP000683360"/>
    </source>
</evidence>
<keyword evidence="3" id="KW-1185">Reference proteome</keyword>
<dbReference type="SUPFAM" id="SSF48726">
    <property type="entry name" value="Immunoglobulin"/>
    <property type="match status" value="2"/>
</dbReference>
<evidence type="ECO:0000256" key="1">
    <source>
        <dbReference type="SAM" id="SignalP"/>
    </source>
</evidence>
<keyword evidence="1" id="KW-0732">Signal</keyword>
<comment type="caution">
    <text evidence="2">The sequence shown here is derived from an EMBL/GenBank/DDBJ whole genome shotgun (WGS) entry which is preliminary data.</text>
</comment>